<proteinExistence type="predicted"/>
<dbReference type="AlphaFoldDB" id="A0AA47EIM1"/>
<gene>
    <name evidence="1" type="ORF">LL038_01130</name>
</gene>
<protein>
    <submittedName>
        <fullName evidence="1">Uncharacterized protein</fullName>
    </submittedName>
</protein>
<sequence>MENIKKRNVNVTEGSLKERFMIEKGGFIPMTRRYALVLGLNATGLLIDLCDKYEYYKATGELNKYDEFFLTVPSVEIATGLTKAQQVTAIKILIKYKLVEGTNQRGLPKRRYFKMAEDINKQLDKILVYADDKEKEILARNRVKPPTKPTVGQSA</sequence>
<dbReference type="EMBL" id="CP086239">
    <property type="protein sequence ID" value="WAG60884.1"/>
    <property type="molecule type" value="Genomic_DNA"/>
</dbReference>
<dbReference type="RefSeq" id="WP_216119653.1">
    <property type="nucleotide sequence ID" value="NZ_CP086239.1"/>
</dbReference>
<accession>A0AA47EIM1</accession>
<name>A0AA47EIM1_9CLOT</name>
<evidence type="ECO:0000313" key="2">
    <source>
        <dbReference type="Proteomes" id="UP001164733"/>
    </source>
</evidence>
<reference evidence="1" key="1">
    <citation type="submission" date="2021-11" db="EMBL/GenBank/DDBJ databases">
        <title>Clostridia strains as spoilage organisms.</title>
        <authorList>
            <person name="Wambui J."/>
            <person name="Stevens M.J.A."/>
            <person name="Stephan R."/>
        </authorList>
    </citation>
    <scope>NUCLEOTIDE SEQUENCE</scope>
    <source>
        <strain evidence="1">CF009</strain>
    </source>
</reference>
<dbReference type="Proteomes" id="UP001164733">
    <property type="component" value="Chromosome"/>
</dbReference>
<evidence type="ECO:0000313" key="1">
    <source>
        <dbReference type="EMBL" id="WAG60884.1"/>
    </source>
</evidence>
<organism evidence="1 2">
    <name type="scientific">Clostridium estertheticum</name>
    <dbReference type="NCBI Taxonomy" id="238834"/>
    <lineage>
        <taxon>Bacteria</taxon>
        <taxon>Bacillati</taxon>
        <taxon>Bacillota</taxon>
        <taxon>Clostridia</taxon>
        <taxon>Eubacteriales</taxon>
        <taxon>Clostridiaceae</taxon>
        <taxon>Clostridium</taxon>
    </lineage>
</organism>